<dbReference type="RefSeq" id="WP_060081498.1">
    <property type="nucleotide sequence ID" value="NZ_FNYE01000093.1"/>
</dbReference>
<gene>
    <name evidence="2" type="ORF">SAMN05192539_10933</name>
</gene>
<protein>
    <submittedName>
        <fullName evidence="2">Ogr/Delta-like zinc finger</fullName>
    </submittedName>
</protein>
<dbReference type="EMBL" id="FNYE01000093">
    <property type="protein sequence ID" value="SEK14252.1"/>
    <property type="molecule type" value="Genomic_DNA"/>
</dbReference>
<accession>A0A1H7EQF5</accession>
<dbReference type="OrthoDB" id="6895359at2"/>
<organism evidence="2 3">
    <name type="scientific">Paraburkholderia diazotrophica</name>
    <dbReference type="NCBI Taxonomy" id="667676"/>
    <lineage>
        <taxon>Bacteria</taxon>
        <taxon>Pseudomonadati</taxon>
        <taxon>Pseudomonadota</taxon>
        <taxon>Betaproteobacteria</taxon>
        <taxon>Burkholderiales</taxon>
        <taxon>Burkholderiaceae</taxon>
        <taxon>Paraburkholderia</taxon>
    </lineage>
</organism>
<reference evidence="3" key="1">
    <citation type="submission" date="2016-10" db="EMBL/GenBank/DDBJ databases">
        <authorList>
            <person name="Varghese N."/>
            <person name="Submissions S."/>
        </authorList>
    </citation>
    <scope>NUCLEOTIDE SEQUENCE [LARGE SCALE GENOMIC DNA]</scope>
    <source>
        <strain evidence="3">LMG 26031</strain>
    </source>
</reference>
<dbReference type="STRING" id="667676.SAMN05192539_10933"/>
<keyword evidence="3" id="KW-1185">Reference proteome</keyword>
<evidence type="ECO:0000259" key="1">
    <source>
        <dbReference type="Pfam" id="PF04606"/>
    </source>
</evidence>
<evidence type="ECO:0000313" key="2">
    <source>
        <dbReference type="EMBL" id="SEK14252.1"/>
    </source>
</evidence>
<dbReference type="AlphaFoldDB" id="A0A1H7EQF5"/>
<dbReference type="Pfam" id="PF04606">
    <property type="entry name" value="Ogr_Delta"/>
    <property type="match status" value="1"/>
</dbReference>
<name>A0A1H7EQF5_9BURK</name>
<proteinExistence type="predicted"/>
<dbReference type="InterPro" id="IPR007684">
    <property type="entry name" value="Znf_Ogr/Delta"/>
</dbReference>
<evidence type="ECO:0000313" key="3">
    <source>
        <dbReference type="Proteomes" id="UP000198866"/>
    </source>
</evidence>
<dbReference type="Proteomes" id="UP000198866">
    <property type="component" value="Unassembled WGS sequence"/>
</dbReference>
<sequence length="83" mass="9505">MRFTIDCPHCKGRVIARSSRYMSITLREIVFVCRDPECGHTFVANLEAVRTLSPSAKPNEAIRLPLSPHVRERVMKQLQLLVD</sequence>
<feature type="domain" description="Zinc finger Ogr/Delta-type" evidence="1">
    <location>
        <begin position="7"/>
        <end position="52"/>
    </location>
</feature>